<dbReference type="NCBIfam" id="TIGR01444">
    <property type="entry name" value="fkbM_fam"/>
    <property type="match status" value="1"/>
</dbReference>
<organism evidence="2 4">
    <name type="scientific">Azospirillum argentinense</name>
    <dbReference type="NCBI Taxonomy" id="2970906"/>
    <lineage>
        <taxon>Bacteria</taxon>
        <taxon>Pseudomonadati</taxon>
        <taxon>Pseudomonadota</taxon>
        <taxon>Alphaproteobacteria</taxon>
        <taxon>Rhodospirillales</taxon>
        <taxon>Azospirillaceae</taxon>
        <taxon>Azospirillum</taxon>
    </lineage>
</organism>
<dbReference type="InterPro" id="IPR053188">
    <property type="entry name" value="FkbM_Methyltransferase"/>
</dbReference>
<gene>
    <name evidence="2" type="ORF">ABAZ39_22000</name>
    <name evidence="3" type="ORF">C1S70_08445</name>
</gene>
<dbReference type="Proteomes" id="UP000027186">
    <property type="component" value="Plasmid AbAZ39_p1"/>
</dbReference>
<accession>A0A060DUG4</accession>
<dbReference type="Gene3D" id="3.40.50.150">
    <property type="entry name" value="Vaccinia Virus protein VP39"/>
    <property type="match status" value="1"/>
</dbReference>
<keyword evidence="3" id="KW-0489">Methyltransferase</keyword>
<dbReference type="InterPro" id="IPR006342">
    <property type="entry name" value="FkbM_mtfrase"/>
</dbReference>
<reference evidence="3 5" key="2">
    <citation type="submission" date="2018-01" db="EMBL/GenBank/DDBJ databases">
        <title>Whole genome sequence of Azospirillum brasilense REC3 isolated from strawberry roots.</title>
        <authorList>
            <person name="Fontana C.A."/>
            <person name="Salazar S.M."/>
            <person name="Bassi D."/>
            <person name="Puglisi E."/>
            <person name="Lovaisa N.C."/>
            <person name="Toffoli L.M."/>
            <person name="Pedraza R."/>
            <person name="Cocconcelli P.S."/>
        </authorList>
    </citation>
    <scope>NUCLEOTIDE SEQUENCE [LARGE SCALE GENOMIC DNA]</scope>
    <source>
        <strain evidence="3 5">REC3</strain>
        <plasmid evidence="3">p5unnamed</plasmid>
    </source>
</reference>
<protein>
    <submittedName>
        <fullName evidence="3">FkbM family methyltransferase</fullName>
    </submittedName>
</protein>
<feature type="domain" description="Methyltransferase FkbM" evidence="1">
    <location>
        <begin position="76"/>
        <end position="219"/>
    </location>
</feature>
<dbReference type="GO" id="GO:0032259">
    <property type="term" value="P:methylation"/>
    <property type="evidence" value="ECO:0007669"/>
    <property type="project" value="UniProtKB-KW"/>
</dbReference>
<name>A0A060DUG4_9PROT</name>
<evidence type="ECO:0000313" key="2">
    <source>
        <dbReference type="EMBL" id="AIB14579.1"/>
    </source>
</evidence>
<dbReference type="KEGG" id="abq:ABAZ39_22000"/>
<keyword evidence="2" id="KW-0614">Plasmid</keyword>
<dbReference type="PANTHER" id="PTHR36973">
    <property type="entry name" value="SLL1456 PROTEIN-RELATED"/>
    <property type="match status" value="1"/>
</dbReference>
<dbReference type="OrthoDB" id="8445658at2"/>
<reference evidence="2 4" key="1">
    <citation type="journal article" date="2014" name="Genome Announc.">
        <title>Complete Genome Sequence of the Model Rhizosphere Strain Azospirillum brasilense Az39, Successfully Applied in Agriculture.</title>
        <authorList>
            <person name="Rivera D."/>
            <person name="Revale S."/>
            <person name="Molina R."/>
            <person name="Gualpa J."/>
            <person name="Puente M."/>
            <person name="Maroniche G."/>
            <person name="Paris G."/>
            <person name="Baker D."/>
            <person name="Clavijo B."/>
            <person name="McLay K."/>
            <person name="Spaepen S."/>
            <person name="Perticari A."/>
            <person name="Vazquez M."/>
            <person name="Wisniewski-Dye F."/>
            <person name="Watkins C."/>
            <person name="Martinez-Abarca F."/>
            <person name="Vanderleyden J."/>
            <person name="Cassan F."/>
        </authorList>
    </citation>
    <scope>NUCLEOTIDE SEQUENCE [LARGE SCALE GENOMIC DNA]</scope>
    <source>
        <strain evidence="2 4">Az39</strain>
        <plasmid evidence="2">AbAZ39_p1</plasmid>
    </source>
</reference>
<dbReference type="EMBL" id="POWG01000007">
    <property type="protein sequence ID" value="PNQ99208.1"/>
    <property type="molecule type" value="Genomic_DNA"/>
</dbReference>
<sequence>MTPEELFRALADYVAEHQGKAGQQDFFRAIHRQALKGMGLLNDADIQTSGEAGVLRYIQGELNRRGVVDAEAVIFDVGANVGVYTAAALDRFPAATVWSFEPSPTAFRALQETAARYPGRCRPVNLGLSDRTGSATLHGDRPGSTLASLHDRAIREFQEGESGETVRLATLDGFCAETGIDRVHFLKIDVEGHEIAVLDGARGLLGRRAIDFIQFEFGGCNLDSRTFLRDFWSRLDGFAVCKIVKDGLYRLSGYSEFDEIFAYQNFLAIRQ</sequence>
<geneLocation type="plasmid" evidence="2 4">
    <name>AbAZ39_p1</name>
</geneLocation>
<evidence type="ECO:0000313" key="4">
    <source>
        <dbReference type="Proteomes" id="UP000027186"/>
    </source>
</evidence>
<dbReference type="Proteomes" id="UP000236268">
    <property type="component" value="Unassembled WGS sequence"/>
</dbReference>
<evidence type="ECO:0000259" key="1">
    <source>
        <dbReference type="Pfam" id="PF05050"/>
    </source>
</evidence>
<evidence type="ECO:0000313" key="5">
    <source>
        <dbReference type="Proteomes" id="UP000236268"/>
    </source>
</evidence>
<keyword evidence="3" id="KW-0808">Transferase</keyword>
<dbReference type="RefSeq" id="WP_051658333.1">
    <property type="nucleotide sequence ID" value="NZ_CP007794.1"/>
</dbReference>
<geneLocation type="plasmid" evidence="3">
    <name>p5unnamed</name>
</geneLocation>
<dbReference type="SUPFAM" id="SSF53335">
    <property type="entry name" value="S-adenosyl-L-methionine-dependent methyltransferases"/>
    <property type="match status" value="1"/>
</dbReference>
<dbReference type="InterPro" id="IPR029063">
    <property type="entry name" value="SAM-dependent_MTases_sf"/>
</dbReference>
<dbReference type="EMBL" id="CP007794">
    <property type="protein sequence ID" value="AIB14579.1"/>
    <property type="molecule type" value="Genomic_DNA"/>
</dbReference>
<accession>A0A2K1G340</accession>
<proteinExistence type="predicted"/>
<dbReference type="GO" id="GO:0008171">
    <property type="term" value="F:O-methyltransferase activity"/>
    <property type="evidence" value="ECO:0007669"/>
    <property type="project" value="TreeGrafter"/>
</dbReference>
<evidence type="ECO:0000313" key="3">
    <source>
        <dbReference type="EMBL" id="PNQ99208.1"/>
    </source>
</evidence>
<dbReference type="PANTHER" id="PTHR36973:SF4">
    <property type="entry name" value="NODULATION PROTEIN"/>
    <property type="match status" value="1"/>
</dbReference>
<dbReference type="AlphaFoldDB" id="A0A060DUG4"/>
<dbReference type="Pfam" id="PF05050">
    <property type="entry name" value="Methyltransf_21"/>
    <property type="match status" value="1"/>
</dbReference>